<sequence>MYFRGIMKEAFLYNDEQAALTYLKEHVKDIYGENGGVVVRFDPDLDLLWVMKYYAEEDAADSTYMSVNFLASAIDATGTTNYGLYITERTDRKESDLTALAHETLARFIMKTKR</sequence>
<gene>
    <name evidence="1" type="ORF">BC792_105195</name>
</gene>
<reference evidence="1 2" key="1">
    <citation type="submission" date="2019-07" db="EMBL/GenBank/DDBJ databases">
        <title>Genomic Encyclopedia of Archaeal and Bacterial Type Strains, Phase II (KMG-II): from individual species to whole genera.</title>
        <authorList>
            <person name="Goeker M."/>
        </authorList>
    </citation>
    <scope>NUCLEOTIDE SEQUENCE [LARGE SCALE GENOMIC DNA]</scope>
    <source>
        <strain evidence="1 2">DSM 18850</strain>
    </source>
</reference>
<organism evidence="1 2">
    <name type="scientific">Sphingobacterium allocomposti</name>
    <dbReference type="NCBI Taxonomy" id="415956"/>
    <lineage>
        <taxon>Bacteria</taxon>
        <taxon>Pseudomonadati</taxon>
        <taxon>Bacteroidota</taxon>
        <taxon>Sphingobacteriia</taxon>
        <taxon>Sphingobacteriales</taxon>
        <taxon>Sphingobacteriaceae</taxon>
        <taxon>Sphingobacterium</taxon>
    </lineage>
</organism>
<evidence type="ECO:0000313" key="1">
    <source>
        <dbReference type="EMBL" id="TYP96701.1"/>
    </source>
</evidence>
<comment type="caution">
    <text evidence="1">The sequence shown here is derived from an EMBL/GenBank/DDBJ whole genome shotgun (WGS) entry which is preliminary data.</text>
</comment>
<name>A0A5S5DLI5_9SPHI</name>
<evidence type="ECO:0000313" key="2">
    <source>
        <dbReference type="Proteomes" id="UP000325105"/>
    </source>
</evidence>
<dbReference type="AlphaFoldDB" id="A0A5S5DLI5"/>
<protein>
    <submittedName>
        <fullName evidence="1">Uncharacterized protein</fullName>
    </submittedName>
</protein>
<keyword evidence="2" id="KW-1185">Reference proteome</keyword>
<accession>A0A5S5DLI5</accession>
<dbReference type="Proteomes" id="UP000325105">
    <property type="component" value="Unassembled WGS sequence"/>
</dbReference>
<proteinExistence type="predicted"/>
<dbReference type="EMBL" id="VNHX01000005">
    <property type="protein sequence ID" value="TYP96701.1"/>
    <property type="molecule type" value="Genomic_DNA"/>
</dbReference>